<evidence type="ECO:0000313" key="8">
    <source>
        <dbReference type="Proteomes" id="UP000654075"/>
    </source>
</evidence>
<evidence type="ECO:0000256" key="1">
    <source>
        <dbReference type="ARBA" id="ARBA00022723"/>
    </source>
</evidence>
<dbReference type="EMBL" id="CAJNNW010026384">
    <property type="protein sequence ID" value="CAE8684903.1"/>
    <property type="molecule type" value="Genomic_DNA"/>
</dbReference>
<keyword evidence="1" id="KW-0479">Metal-binding</keyword>
<dbReference type="Gene3D" id="6.10.140.2220">
    <property type="match status" value="1"/>
</dbReference>
<dbReference type="PROSITE" id="PS50865">
    <property type="entry name" value="ZF_MYND_2"/>
    <property type="match status" value="1"/>
</dbReference>
<keyword evidence="3" id="KW-0862">Zinc</keyword>
<keyword evidence="2 4" id="KW-0863">Zinc-finger</keyword>
<evidence type="ECO:0000313" key="7">
    <source>
        <dbReference type="EMBL" id="CAE8684903.1"/>
    </source>
</evidence>
<evidence type="ECO:0000256" key="4">
    <source>
        <dbReference type="PROSITE-ProRule" id="PRU00134"/>
    </source>
</evidence>
<dbReference type="InterPro" id="IPR002893">
    <property type="entry name" value="Znf_MYND"/>
</dbReference>
<sequence length="394" mass="43422">MAQPKAGPCKGTGDSLPAGDFPEGQLPFARFKEIWIAAHGDNPECNIWDTYKKHKDLSEEEASLVIKPLSESLENLDVHTAELIPHLKAIEYVTNTYKILSKSTQPLFRTMPIDTSEQLHLVMYLRVAKEKCGTGHAVTDIIAPTCTDEASLKANLSKAFSNIAGNELKFDLHEGGLLTVRSPEDVAVLSRMVLTSFVDMLSKKLQCERKDELIVVPFAKDLLYATKSSSAMGCCMIGDYADALGAVRETPDWTTSVPYRVASVDRSAPESKLLEDGKIPVTWSPYPLWGGEPMCGVANADGKVRFPIPGSEEQADRFTAKLKAGQLPRIIATQIKDEFGRVGTCADCFQFSTKLKLCGRCRHMPYCSEQCQTSNWKLHKLVCKKKASKTAGKE</sequence>
<dbReference type="PROSITE" id="PS01360">
    <property type="entry name" value="ZF_MYND_1"/>
    <property type="match status" value="1"/>
</dbReference>
<dbReference type="Pfam" id="PF01753">
    <property type="entry name" value="zf-MYND"/>
    <property type="match status" value="1"/>
</dbReference>
<dbReference type="GO" id="GO:0008270">
    <property type="term" value="F:zinc ion binding"/>
    <property type="evidence" value="ECO:0007669"/>
    <property type="project" value="UniProtKB-KW"/>
</dbReference>
<dbReference type="AlphaFoldDB" id="A0A813FKB4"/>
<dbReference type="Proteomes" id="UP000626109">
    <property type="component" value="Unassembled WGS sequence"/>
</dbReference>
<dbReference type="OrthoDB" id="9922773at2759"/>
<evidence type="ECO:0000259" key="5">
    <source>
        <dbReference type="PROSITE" id="PS50865"/>
    </source>
</evidence>
<evidence type="ECO:0000313" key="6">
    <source>
        <dbReference type="EMBL" id="CAE8610824.1"/>
    </source>
</evidence>
<reference evidence="6" key="1">
    <citation type="submission" date="2021-02" db="EMBL/GenBank/DDBJ databases">
        <authorList>
            <person name="Dougan E. K."/>
            <person name="Rhodes N."/>
            <person name="Thang M."/>
            <person name="Chan C."/>
        </authorList>
    </citation>
    <scope>NUCLEOTIDE SEQUENCE</scope>
</reference>
<dbReference type="EMBL" id="CAJNNV010024847">
    <property type="protein sequence ID" value="CAE8610824.1"/>
    <property type="molecule type" value="Genomic_DNA"/>
</dbReference>
<organism evidence="6 8">
    <name type="scientific">Polarella glacialis</name>
    <name type="common">Dinoflagellate</name>
    <dbReference type="NCBI Taxonomy" id="89957"/>
    <lineage>
        <taxon>Eukaryota</taxon>
        <taxon>Sar</taxon>
        <taxon>Alveolata</taxon>
        <taxon>Dinophyceae</taxon>
        <taxon>Suessiales</taxon>
        <taxon>Suessiaceae</taxon>
        <taxon>Polarella</taxon>
    </lineage>
</organism>
<evidence type="ECO:0000256" key="2">
    <source>
        <dbReference type="ARBA" id="ARBA00022771"/>
    </source>
</evidence>
<dbReference type="Proteomes" id="UP000654075">
    <property type="component" value="Unassembled WGS sequence"/>
</dbReference>
<keyword evidence="8" id="KW-1185">Reference proteome</keyword>
<name>A0A813FKB4_POLGL</name>
<accession>A0A813FKB4</accession>
<protein>
    <recommendedName>
        <fullName evidence="5">MYND-type domain-containing protein</fullName>
    </recommendedName>
</protein>
<comment type="caution">
    <text evidence="6">The sequence shown here is derived from an EMBL/GenBank/DDBJ whole genome shotgun (WGS) entry which is preliminary data.</text>
</comment>
<feature type="domain" description="MYND-type" evidence="5">
    <location>
        <begin position="345"/>
        <end position="383"/>
    </location>
</feature>
<gene>
    <name evidence="6" type="ORF">PGLA1383_LOCUS28635</name>
    <name evidence="7" type="ORF">PGLA2088_LOCUS24184</name>
</gene>
<evidence type="ECO:0000256" key="3">
    <source>
        <dbReference type="ARBA" id="ARBA00022833"/>
    </source>
</evidence>
<proteinExistence type="predicted"/>
<dbReference type="SUPFAM" id="SSF144232">
    <property type="entry name" value="HIT/MYND zinc finger-like"/>
    <property type="match status" value="1"/>
</dbReference>